<dbReference type="EMBL" id="JAFCMP010000179">
    <property type="protein sequence ID" value="KAG5184033.1"/>
    <property type="molecule type" value="Genomic_DNA"/>
</dbReference>
<comment type="caution">
    <text evidence="1">The sequence shown here is derived from an EMBL/GenBank/DDBJ whole genome shotgun (WGS) entry which is preliminary data.</text>
</comment>
<sequence>MEACASTMVGLSANIKNLRDEVDPLKKRLIDEMTTAGLEEFRCGNHVIKLETKRARKNVGFKQMCSIVQVKFGVEALEQFKQAVEDAKGEATVKHSIKIVEG</sequence>
<dbReference type="Proteomes" id="UP000664859">
    <property type="component" value="Unassembled WGS sequence"/>
</dbReference>
<proteinExistence type="predicted"/>
<name>A0A835Z093_9STRA</name>
<reference evidence="1" key="1">
    <citation type="submission" date="2021-02" db="EMBL/GenBank/DDBJ databases">
        <title>First Annotated Genome of the Yellow-green Alga Tribonema minus.</title>
        <authorList>
            <person name="Mahan K.M."/>
        </authorList>
    </citation>
    <scope>NUCLEOTIDE SEQUENCE</scope>
    <source>
        <strain evidence="1">UTEX B ZZ1240</strain>
    </source>
</reference>
<evidence type="ECO:0000313" key="1">
    <source>
        <dbReference type="EMBL" id="KAG5184033.1"/>
    </source>
</evidence>
<protein>
    <submittedName>
        <fullName evidence="1">Uncharacterized protein</fullName>
    </submittedName>
</protein>
<organism evidence="1 2">
    <name type="scientific">Tribonema minus</name>
    <dbReference type="NCBI Taxonomy" id="303371"/>
    <lineage>
        <taxon>Eukaryota</taxon>
        <taxon>Sar</taxon>
        <taxon>Stramenopiles</taxon>
        <taxon>Ochrophyta</taxon>
        <taxon>PX clade</taxon>
        <taxon>Xanthophyceae</taxon>
        <taxon>Tribonematales</taxon>
        <taxon>Tribonemataceae</taxon>
        <taxon>Tribonema</taxon>
    </lineage>
</organism>
<accession>A0A835Z093</accession>
<gene>
    <name evidence="1" type="ORF">JKP88DRAFT_244903</name>
</gene>
<keyword evidence="2" id="KW-1185">Reference proteome</keyword>
<dbReference type="AlphaFoldDB" id="A0A835Z093"/>
<evidence type="ECO:0000313" key="2">
    <source>
        <dbReference type="Proteomes" id="UP000664859"/>
    </source>
</evidence>